<gene>
    <name evidence="2" type="ORF">METZ01_LOCUS202054</name>
</gene>
<evidence type="ECO:0000256" key="1">
    <source>
        <dbReference type="ARBA" id="ARBA00022737"/>
    </source>
</evidence>
<name>A0A382EEW0_9ZZZZ</name>
<organism evidence="2">
    <name type="scientific">marine metagenome</name>
    <dbReference type="NCBI Taxonomy" id="408172"/>
    <lineage>
        <taxon>unclassified sequences</taxon>
        <taxon>metagenomes</taxon>
        <taxon>ecological metagenomes</taxon>
    </lineage>
</organism>
<protein>
    <submittedName>
        <fullName evidence="2">Uncharacterized protein</fullName>
    </submittedName>
</protein>
<reference evidence="2" key="1">
    <citation type="submission" date="2018-05" db="EMBL/GenBank/DDBJ databases">
        <authorList>
            <person name="Lanie J.A."/>
            <person name="Ng W.-L."/>
            <person name="Kazmierczak K.M."/>
            <person name="Andrzejewski T.M."/>
            <person name="Davidsen T.M."/>
            <person name="Wayne K.J."/>
            <person name="Tettelin H."/>
            <person name="Glass J.I."/>
            <person name="Rusch D."/>
            <person name="Podicherti R."/>
            <person name="Tsui H.-C.T."/>
            <person name="Winkler M.E."/>
        </authorList>
    </citation>
    <scope>NUCLEOTIDE SEQUENCE</scope>
</reference>
<dbReference type="SMART" id="SM00698">
    <property type="entry name" value="MORN"/>
    <property type="match status" value="8"/>
</dbReference>
<dbReference type="PANTHER" id="PTHR23084:SF263">
    <property type="entry name" value="MORN REPEAT-CONTAINING PROTEIN 1"/>
    <property type="match status" value="1"/>
</dbReference>
<dbReference type="AlphaFoldDB" id="A0A382EEW0"/>
<proteinExistence type="predicted"/>
<dbReference type="Gene3D" id="2.20.110.10">
    <property type="entry name" value="Histone H3 K4-specific methyltransferase SET7/9 N-terminal domain"/>
    <property type="match status" value="5"/>
</dbReference>
<dbReference type="InterPro" id="IPR003409">
    <property type="entry name" value="MORN"/>
</dbReference>
<feature type="non-terminal residue" evidence="2">
    <location>
        <position position="1"/>
    </location>
</feature>
<keyword evidence="1" id="KW-0677">Repeat</keyword>
<sequence>VIGQETGVLYQFKTTSGYIWKTFGKGKVQPKYEGEVSNGTPNGFGVLSYPFTYGKSVVGEWKVGKELNTEHYDNDGNLIGKWVNGKWELTYGILCRTLKDRKTVWSEKCNDVLGSKFVGDIENMKPNGQGTVTLPNEYTFTGDFKDGKFHGQGTQIFSNRDKYVGEFKSGKKHGKGTLSSTNGFKYVGEFKRGKKHGQGTLDLLDGGKYVGKFKNDKKSGSGTLTSPGGFKYVGEFKNGSKNGKGTFTWPDDGKYKGEWKDGKFHGQGAFTFSDKNIGMGEFRENKPWNIITYDNEGNITWKMMNGVRVNKSKLLKVKNETLYRDTPFAKWVKGGKKWFRSGNKKTRAKYVGKIVNGVPNGLGTLTFPSGSKIVGNFWDGKSWFATTYDKNGNITHKIVNGKPL</sequence>
<dbReference type="Pfam" id="PF02493">
    <property type="entry name" value="MORN"/>
    <property type="match status" value="8"/>
</dbReference>
<accession>A0A382EEW0</accession>
<evidence type="ECO:0000313" key="2">
    <source>
        <dbReference type="EMBL" id="SVB49200.1"/>
    </source>
</evidence>
<dbReference type="EMBL" id="UINC01044150">
    <property type="protein sequence ID" value="SVB49200.1"/>
    <property type="molecule type" value="Genomic_DNA"/>
</dbReference>
<dbReference type="SUPFAM" id="SSF82185">
    <property type="entry name" value="Histone H3 K4-specific methyltransferase SET7/9 N-terminal domain"/>
    <property type="match status" value="4"/>
</dbReference>
<dbReference type="PANTHER" id="PTHR23084">
    <property type="entry name" value="PHOSPHATIDYLINOSITOL-4-PHOSPHATE 5-KINASE RELATED"/>
    <property type="match status" value="1"/>
</dbReference>